<dbReference type="PROSITE" id="PS50887">
    <property type="entry name" value="GGDEF"/>
    <property type="match status" value="1"/>
</dbReference>
<keyword evidence="4 6" id="KW-1133">Transmembrane helix</keyword>
<dbReference type="PANTHER" id="PTHR33121">
    <property type="entry name" value="CYCLIC DI-GMP PHOSPHODIESTERASE PDEF"/>
    <property type="match status" value="1"/>
</dbReference>
<dbReference type="InterPro" id="IPR006189">
    <property type="entry name" value="CHASE_dom"/>
</dbReference>
<evidence type="ECO:0000259" key="8">
    <source>
        <dbReference type="PROSITE" id="PS50883"/>
    </source>
</evidence>
<evidence type="ECO:0000256" key="5">
    <source>
        <dbReference type="ARBA" id="ARBA00023136"/>
    </source>
</evidence>
<dbReference type="OrthoDB" id="1316910at2"/>
<feature type="domain" description="GGDEF" evidence="9">
    <location>
        <begin position="333"/>
        <end position="466"/>
    </location>
</feature>
<organism evidence="10 11">
    <name type="scientific">Marinomonas primoryensis</name>
    <dbReference type="NCBI Taxonomy" id="178399"/>
    <lineage>
        <taxon>Bacteria</taxon>
        <taxon>Pseudomonadati</taxon>
        <taxon>Pseudomonadota</taxon>
        <taxon>Gammaproteobacteria</taxon>
        <taxon>Oceanospirillales</taxon>
        <taxon>Oceanospirillaceae</taxon>
        <taxon>Marinomonas</taxon>
    </lineage>
</organism>
<evidence type="ECO:0000256" key="6">
    <source>
        <dbReference type="SAM" id="Phobius"/>
    </source>
</evidence>
<evidence type="ECO:0000256" key="1">
    <source>
        <dbReference type="ARBA" id="ARBA00001946"/>
    </source>
</evidence>
<dbReference type="CDD" id="cd01949">
    <property type="entry name" value="GGDEF"/>
    <property type="match status" value="1"/>
</dbReference>
<dbReference type="SMART" id="SM00267">
    <property type="entry name" value="GGDEF"/>
    <property type="match status" value="1"/>
</dbReference>
<keyword evidence="5 6" id="KW-0472">Membrane</keyword>
<dbReference type="Proteomes" id="UP000249898">
    <property type="component" value="Chromosome"/>
</dbReference>
<dbReference type="RefSeq" id="WP_112137129.1">
    <property type="nucleotide sequence ID" value="NZ_CP016181.1"/>
</dbReference>
<dbReference type="SUPFAM" id="SSF55073">
    <property type="entry name" value="Nucleotide cyclase"/>
    <property type="match status" value="1"/>
</dbReference>
<sequence length="735" mass="83000">MKEAKLKQPSAIIISCIAFCIIALFGTYWTQSTNDSIIDQQKSFLYGLSRTQASILERRLSSAFTSTQILAFEVENSNGNNDWFEEYANTLIQSIGGIENLQLAPDGIIEKIYPLKGNESAIGLDVVSMPRLREEAMLAIKDKRLFALGPVPLVQGGVAVISRAPIFLYRGTQREVFWGLASAVIYLDNLLEATQLKQLENEGYQYSLSRKHAGTNEEIILSSSFIPLKDIQASTDLILPVGTWTLSVSKTLDAQLTARSITGYVISLLVAFLLSIALYAILIQPLRLRKLVKEKTTELQQLAYQDPLTGLPNRRYLQDRLPRILYSNQKRKRISAFIYFDLDNFKRINDTIGHDVGDKVLALVADRLNKLKGRSDLVVRLGGDEFGILIGDINDQKEAETHANKILESIRAPLKMDTKDYILSTSLGIAMIPEHGYDLVTIMQNADMALYQAKSKGKNQFSFYTEKMKISTHNLIQVEDDLSRALQENEFELYFQPQFDLKTNQVFGAEALIRWNHPEKGLIFPNDFIPLAENTGQVVELGYWVLENSIKYLEKRKKERRPDILLHINLASKQLCDPHFVTLVQELLIRYQVPATSIAFEITETSILEDIHLARGLLQKLKDMGIGIAIDDFGTGYSSLAQLKNLPVDLLKIDRSFVMDLEKDPDDRKIVEAIIAMAHKLNIRVLAEGIETRAQWKMLAAFQCDFGQGFYVSKAVTEDEFNQGLPIVHRDDAQL</sequence>
<dbReference type="SMART" id="SM00052">
    <property type="entry name" value="EAL"/>
    <property type="match status" value="1"/>
</dbReference>
<dbReference type="Gene3D" id="3.30.450.350">
    <property type="entry name" value="CHASE domain"/>
    <property type="match status" value="1"/>
</dbReference>
<gene>
    <name evidence="10" type="ORF">A8139_07940</name>
</gene>
<keyword evidence="3 6" id="KW-0812">Transmembrane</keyword>
<proteinExistence type="predicted"/>
<dbReference type="NCBIfam" id="TIGR00254">
    <property type="entry name" value="GGDEF"/>
    <property type="match status" value="1"/>
</dbReference>
<dbReference type="InterPro" id="IPR043128">
    <property type="entry name" value="Rev_trsase/Diguanyl_cyclase"/>
</dbReference>
<dbReference type="SMART" id="SM01079">
    <property type="entry name" value="CHASE"/>
    <property type="match status" value="1"/>
</dbReference>
<protein>
    <submittedName>
        <fullName evidence="10">Diguanylate cyclase</fullName>
    </submittedName>
</protein>
<dbReference type="InterPro" id="IPR029787">
    <property type="entry name" value="Nucleotide_cyclase"/>
</dbReference>
<feature type="domain" description="EAL" evidence="8">
    <location>
        <begin position="475"/>
        <end position="729"/>
    </location>
</feature>
<feature type="transmembrane region" description="Helical" evidence="6">
    <location>
        <begin position="12"/>
        <end position="30"/>
    </location>
</feature>
<evidence type="ECO:0000259" key="9">
    <source>
        <dbReference type="PROSITE" id="PS50887"/>
    </source>
</evidence>
<dbReference type="InterPro" id="IPR042240">
    <property type="entry name" value="CHASE_sf"/>
</dbReference>
<dbReference type="InterPro" id="IPR050706">
    <property type="entry name" value="Cyclic-di-GMP_PDE-like"/>
</dbReference>
<comment type="subcellular location">
    <subcellularLocation>
        <location evidence="2">Membrane</location>
    </subcellularLocation>
</comment>
<evidence type="ECO:0000256" key="2">
    <source>
        <dbReference type="ARBA" id="ARBA00004370"/>
    </source>
</evidence>
<feature type="domain" description="CHASE" evidence="7">
    <location>
        <begin position="105"/>
        <end position="199"/>
    </location>
</feature>
<dbReference type="Gene3D" id="3.30.70.270">
    <property type="match status" value="1"/>
</dbReference>
<dbReference type="PROSITE" id="PS50839">
    <property type="entry name" value="CHASE"/>
    <property type="match status" value="1"/>
</dbReference>
<evidence type="ECO:0000256" key="4">
    <source>
        <dbReference type="ARBA" id="ARBA00022989"/>
    </source>
</evidence>
<accession>A0A2Z4PR44</accession>
<dbReference type="GO" id="GO:0016020">
    <property type="term" value="C:membrane"/>
    <property type="evidence" value="ECO:0007669"/>
    <property type="project" value="UniProtKB-SubCell"/>
</dbReference>
<dbReference type="GO" id="GO:0007165">
    <property type="term" value="P:signal transduction"/>
    <property type="evidence" value="ECO:0007669"/>
    <property type="project" value="UniProtKB-ARBA"/>
</dbReference>
<dbReference type="Pfam" id="PF00990">
    <property type="entry name" value="GGDEF"/>
    <property type="match status" value="1"/>
</dbReference>
<dbReference type="Pfam" id="PF00563">
    <property type="entry name" value="EAL"/>
    <property type="match status" value="1"/>
</dbReference>
<dbReference type="GO" id="GO:0071111">
    <property type="term" value="F:cyclic-guanylate-specific phosphodiesterase activity"/>
    <property type="evidence" value="ECO:0007669"/>
    <property type="project" value="InterPro"/>
</dbReference>
<dbReference type="EMBL" id="CP016181">
    <property type="protein sequence ID" value="AWX99936.1"/>
    <property type="molecule type" value="Genomic_DNA"/>
</dbReference>
<dbReference type="PROSITE" id="PS50883">
    <property type="entry name" value="EAL"/>
    <property type="match status" value="1"/>
</dbReference>
<dbReference type="Pfam" id="PF03924">
    <property type="entry name" value="CHASE"/>
    <property type="match status" value="1"/>
</dbReference>
<dbReference type="CDD" id="cd01948">
    <property type="entry name" value="EAL"/>
    <property type="match status" value="1"/>
</dbReference>
<dbReference type="InterPro" id="IPR035919">
    <property type="entry name" value="EAL_sf"/>
</dbReference>
<evidence type="ECO:0000313" key="10">
    <source>
        <dbReference type="EMBL" id="AWX99936.1"/>
    </source>
</evidence>
<dbReference type="AlphaFoldDB" id="A0A2Z4PR44"/>
<dbReference type="InterPro" id="IPR001633">
    <property type="entry name" value="EAL_dom"/>
</dbReference>
<dbReference type="FunFam" id="3.30.70.270:FF:000001">
    <property type="entry name" value="Diguanylate cyclase domain protein"/>
    <property type="match status" value="1"/>
</dbReference>
<evidence type="ECO:0000259" key="7">
    <source>
        <dbReference type="PROSITE" id="PS50839"/>
    </source>
</evidence>
<evidence type="ECO:0000313" key="11">
    <source>
        <dbReference type="Proteomes" id="UP000249898"/>
    </source>
</evidence>
<dbReference type="PANTHER" id="PTHR33121:SF70">
    <property type="entry name" value="SIGNALING PROTEIN YKOW"/>
    <property type="match status" value="1"/>
</dbReference>
<name>A0A2Z4PR44_9GAMM</name>
<dbReference type="SUPFAM" id="SSF141868">
    <property type="entry name" value="EAL domain-like"/>
    <property type="match status" value="1"/>
</dbReference>
<evidence type="ECO:0000256" key="3">
    <source>
        <dbReference type="ARBA" id="ARBA00022692"/>
    </source>
</evidence>
<comment type="cofactor">
    <cofactor evidence="1">
        <name>Mg(2+)</name>
        <dbReference type="ChEBI" id="CHEBI:18420"/>
    </cofactor>
</comment>
<reference evidence="10 11" key="1">
    <citation type="submission" date="2016-06" db="EMBL/GenBank/DDBJ databases">
        <title>The sequenced genome of the ice-adhering bacterium Marinomonas primoryensis, from Antarctica.</title>
        <authorList>
            <person name="Graham L."/>
            <person name="Vance T.D.R."/>
            <person name="Davies P.L."/>
        </authorList>
    </citation>
    <scope>NUCLEOTIDE SEQUENCE [LARGE SCALE GENOMIC DNA]</scope>
    <source>
        <strain evidence="10 11">AceL</strain>
    </source>
</reference>
<dbReference type="Gene3D" id="3.20.20.450">
    <property type="entry name" value="EAL domain"/>
    <property type="match status" value="1"/>
</dbReference>
<dbReference type="InterPro" id="IPR000160">
    <property type="entry name" value="GGDEF_dom"/>
</dbReference>
<feature type="transmembrane region" description="Helical" evidence="6">
    <location>
        <begin position="261"/>
        <end position="283"/>
    </location>
</feature>